<dbReference type="EMBL" id="JAGFNY010000001">
    <property type="protein sequence ID" value="MBW7569356.1"/>
    <property type="molecule type" value="Genomic_DNA"/>
</dbReference>
<evidence type="ECO:0000256" key="2">
    <source>
        <dbReference type="ARBA" id="ARBA00023224"/>
    </source>
</evidence>
<dbReference type="PANTHER" id="PTHR32089:SF112">
    <property type="entry name" value="LYSOZYME-LIKE PROTEIN-RELATED"/>
    <property type="match status" value="1"/>
</dbReference>
<protein>
    <submittedName>
        <fullName evidence="8">HAMP domain-containing protein</fullName>
    </submittedName>
</protein>
<evidence type="ECO:0000256" key="1">
    <source>
        <dbReference type="ARBA" id="ARBA00004370"/>
    </source>
</evidence>
<evidence type="ECO:0000259" key="6">
    <source>
        <dbReference type="PROSITE" id="PS50111"/>
    </source>
</evidence>
<evidence type="ECO:0000313" key="9">
    <source>
        <dbReference type="Proteomes" id="UP000731465"/>
    </source>
</evidence>
<keyword evidence="5" id="KW-0472">Membrane</keyword>
<proteinExistence type="inferred from homology"/>
<keyword evidence="5" id="KW-0812">Transmembrane</keyword>
<comment type="subcellular location">
    <subcellularLocation>
        <location evidence="1">Membrane</location>
    </subcellularLocation>
</comment>
<keyword evidence="2 4" id="KW-0807">Transducer</keyword>
<dbReference type="PANTHER" id="PTHR32089">
    <property type="entry name" value="METHYL-ACCEPTING CHEMOTAXIS PROTEIN MCPB"/>
    <property type="match status" value="1"/>
</dbReference>
<feature type="domain" description="Methyl-accepting transducer" evidence="6">
    <location>
        <begin position="267"/>
        <end position="503"/>
    </location>
</feature>
<feature type="transmembrane region" description="Helical" evidence="5">
    <location>
        <begin position="186"/>
        <end position="205"/>
    </location>
</feature>
<comment type="similarity">
    <text evidence="3">Belongs to the methyl-accepting chemotaxis (MCP) protein family.</text>
</comment>
<feature type="transmembrane region" description="Helical" evidence="5">
    <location>
        <begin position="12"/>
        <end position="33"/>
    </location>
</feature>
<comment type="caution">
    <text evidence="8">The sequence shown here is derived from an EMBL/GenBank/DDBJ whole genome shotgun (WGS) entry which is preliminary data.</text>
</comment>
<dbReference type="SMART" id="SM00283">
    <property type="entry name" value="MA"/>
    <property type="match status" value="1"/>
</dbReference>
<dbReference type="RefSeq" id="WP_219935802.1">
    <property type="nucleotide sequence ID" value="NZ_JAGFNY010000001.1"/>
</dbReference>
<accession>A0ABS7DFP1</accession>
<evidence type="ECO:0000259" key="7">
    <source>
        <dbReference type="PROSITE" id="PS50885"/>
    </source>
</evidence>
<reference evidence="8 9" key="1">
    <citation type="submission" date="2021-03" db="EMBL/GenBank/DDBJ databases">
        <title>Succinivibrio sp. nov. isolated from feces of cow.</title>
        <authorList>
            <person name="Choi J.-Y."/>
        </authorList>
    </citation>
    <scope>NUCLEOTIDE SEQUENCE [LARGE SCALE GENOMIC DNA]</scope>
    <source>
        <strain evidence="8 9">AGMB01872</strain>
    </source>
</reference>
<dbReference type="CDD" id="cd11386">
    <property type="entry name" value="MCP_signal"/>
    <property type="match status" value="1"/>
</dbReference>
<feature type="domain" description="HAMP" evidence="7">
    <location>
        <begin position="209"/>
        <end position="262"/>
    </location>
</feature>
<dbReference type="InterPro" id="IPR004089">
    <property type="entry name" value="MCPsignal_dom"/>
</dbReference>
<evidence type="ECO:0000256" key="5">
    <source>
        <dbReference type="SAM" id="Phobius"/>
    </source>
</evidence>
<dbReference type="Gene3D" id="1.10.287.950">
    <property type="entry name" value="Methyl-accepting chemotaxis protein"/>
    <property type="match status" value="1"/>
</dbReference>
<sequence>MNFLSSLGVQAKLLLALATVIFFTIIIAIIGIATNTVSRNAALYAKNVIEDHYSVIIQVSNSTNAFHDDVTLFNNSVSSYNKETAEKTNSDIEKLQAAISKLQIMDNADTEIINDIKEHISKAIDVYKNKMERMIDRGYSVDVRNCYNDEFYPTINEAIEHLNELVSTYLSRVNQNVTELTSSTPTYLMITISIIAILLSGIIAYKLPRAFVGILHYAVNQAAVISRGDLSQPLHARGRKDEFGELIDSLEAMRAEWQDNIKVIKSAVSNVEKSFENIDVAANTMNDKAQESQSRSITVAAAADQMVSTTSDIAKNCETAAANSNQSNTTTQDGVRKVQMTIEGIQSQVQKSKQDADNVQSLVDQAQKIGTIVQTIDDIASQTNLLALNAAIEAARAGEAGKGFAVVADEVRALASRTSSSTQEITKMVTQIQTNANTANESMQSSVKNMDELAVETATIESLLNDISMQVSQVNAQIGQIATAAEEQTTATAEISTNMQDITHSSEDLSTECSQARAEVDKSIDLLKHLVDSLSKIKI</sequence>
<dbReference type="Pfam" id="PF00015">
    <property type="entry name" value="MCPsignal"/>
    <property type="match status" value="1"/>
</dbReference>
<name>A0ABS7DFP1_9GAMM</name>
<keyword evidence="9" id="KW-1185">Reference proteome</keyword>
<evidence type="ECO:0000256" key="3">
    <source>
        <dbReference type="ARBA" id="ARBA00029447"/>
    </source>
</evidence>
<organism evidence="8 9">
    <name type="scientific">Succinivibrio faecicola</name>
    <dbReference type="NCBI Taxonomy" id="2820300"/>
    <lineage>
        <taxon>Bacteria</taxon>
        <taxon>Pseudomonadati</taxon>
        <taxon>Pseudomonadota</taxon>
        <taxon>Gammaproteobacteria</taxon>
        <taxon>Aeromonadales</taxon>
        <taxon>Succinivibrionaceae</taxon>
        <taxon>Succinivibrio</taxon>
    </lineage>
</organism>
<keyword evidence="5" id="KW-1133">Transmembrane helix</keyword>
<evidence type="ECO:0000313" key="8">
    <source>
        <dbReference type="EMBL" id="MBW7569356.1"/>
    </source>
</evidence>
<dbReference type="InterPro" id="IPR003660">
    <property type="entry name" value="HAMP_dom"/>
</dbReference>
<dbReference type="CDD" id="cd06225">
    <property type="entry name" value="HAMP"/>
    <property type="match status" value="1"/>
</dbReference>
<dbReference type="SUPFAM" id="SSF58104">
    <property type="entry name" value="Methyl-accepting chemotaxis protein (MCP) signaling domain"/>
    <property type="match status" value="1"/>
</dbReference>
<dbReference type="SMART" id="SM00304">
    <property type="entry name" value="HAMP"/>
    <property type="match status" value="1"/>
</dbReference>
<dbReference type="Pfam" id="PF00672">
    <property type="entry name" value="HAMP"/>
    <property type="match status" value="1"/>
</dbReference>
<dbReference type="PROSITE" id="PS50885">
    <property type="entry name" value="HAMP"/>
    <property type="match status" value="1"/>
</dbReference>
<dbReference type="PROSITE" id="PS50111">
    <property type="entry name" value="CHEMOTAXIS_TRANSDUC_2"/>
    <property type="match status" value="1"/>
</dbReference>
<gene>
    <name evidence="8" type="ORF">J5V48_00400</name>
</gene>
<dbReference type="Proteomes" id="UP000731465">
    <property type="component" value="Unassembled WGS sequence"/>
</dbReference>
<evidence type="ECO:0000256" key="4">
    <source>
        <dbReference type="PROSITE-ProRule" id="PRU00284"/>
    </source>
</evidence>